<feature type="repeat" description="ANK" evidence="1">
    <location>
        <begin position="962"/>
        <end position="988"/>
    </location>
</feature>
<dbReference type="SMART" id="SM00248">
    <property type="entry name" value="ANK"/>
    <property type="match status" value="5"/>
</dbReference>
<dbReference type="InterPro" id="IPR036770">
    <property type="entry name" value="Ankyrin_rpt-contain_sf"/>
</dbReference>
<feature type="repeat" description="ANK" evidence="1">
    <location>
        <begin position="694"/>
        <end position="726"/>
    </location>
</feature>
<accession>A0A8H3WA67</accession>
<protein>
    <submittedName>
        <fullName evidence="4">Het domain-containing protein</fullName>
    </submittedName>
</protein>
<dbReference type="SUPFAM" id="SSF48403">
    <property type="entry name" value="Ankyrin repeat"/>
    <property type="match status" value="1"/>
</dbReference>
<dbReference type="InterPro" id="IPR002110">
    <property type="entry name" value="Ankyrin_rpt"/>
</dbReference>
<keyword evidence="5" id="KW-1185">Reference proteome</keyword>
<evidence type="ECO:0000259" key="2">
    <source>
        <dbReference type="Pfam" id="PF06985"/>
    </source>
</evidence>
<dbReference type="PROSITE" id="PS50297">
    <property type="entry name" value="ANK_REP_REGION"/>
    <property type="match status" value="3"/>
</dbReference>
<dbReference type="InterPro" id="IPR058525">
    <property type="entry name" value="DUF8212"/>
</dbReference>
<dbReference type="Pfam" id="PF26640">
    <property type="entry name" value="DUF8212"/>
    <property type="match status" value="1"/>
</dbReference>
<reference evidence="4 5" key="1">
    <citation type="submission" date="2019-12" db="EMBL/GenBank/DDBJ databases">
        <title>A genome sequence resource for the geographically widespread anthracnose pathogen Colletotrichum asianum.</title>
        <authorList>
            <person name="Meng Y."/>
        </authorList>
    </citation>
    <scope>NUCLEOTIDE SEQUENCE [LARGE SCALE GENOMIC DNA]</scope>
    <source>
        <strain evidence="4 5">ICMP 18580</strain>
    </source>
</reference>
<dbReference type="PANTHER" id="PTHR10622">
    <property type="entry name" value="HET DOMAIN-CONTAINING PROTEIN"/>
    <property type="match status" value="1"/>
</dbReference>
<proteinExistence type="predicted"/>
<dbReference type="Pfam" id="PF06985">
    <property type="entry name" value="HET"/>
    <property type="match status" value="1"/>
</dbReference>
<comment type="caution">
    <text evidence="4">The sequence shown here is derived from an EMBL/GenBank/DDBJ whole genome shotgun (WGS) entry which is preliminary data.</text>
</comment>
<sequence length="1068" mass="120154">MRLLDARTLRVLEFNNDALPPYAILSHTWGEEEITYQDLNPQLDQIYSQIKAMGNFLKAKNGYQFSSQVKTKKGFLKVEQAAKRALSDRYDYIWIDTCCIDKSSSTELSEAINSMYQWYQGAGICYAFLSDVSTRNNGRAWQEATIRSSRWFTRGWTLQELIAPRNMQFYSAEWDFLGSKVGSQLNTLSSNLIGPHILGEITGIDERVLDGSLGPQDLSVATRMSWAALRQTTRVEDLAYCLLGVFSVNMPLLYGEGSRAFIRLQEAIMRETDDQSIFAWTKTDLLPLKSITTEDYLSGLLADSPMHFLKSTGIRPLPPLLSGEAMPTTISNQGLNLKLYLRPINGEGTAQPSDRFHAILDCSRIIQGVESSPAIYFKRLWGNQYARILPESIELLKPPGLEVPLAEEGYKTVNVRQNPVHLVPDFNVNPDSLGPRRVKAAYPRNRWDSSAWILKSTYGQVGGVMGIIELEDLRSERNSGTITVFVGIEASGGAHYKPWCMPVKRHRGYSMRFLFEMADESARNGGLLPNTFGSPENVCVAQVSEIVRHGRSYFSLTVEDVPELGYYHFQHDPAVNFAPAREVAGPVDCARKLARVLQPSTVEDFGASSLLEGSFVGKRIVRVRPAEQLLSYTDDLLQRVPDQIKTDMKEDMFDLEDQQKTEKLLGFCRDGELDMVKQMGSVKTLLQVKTINFFGFTPLHWAVFGGYVKLAEYLLEQGASIMPGTDFNPANTALAPIHLIAILGQDEFLGILQKYVDMEPRWLETTTSPCLDFLSHLVVMSDRFSEGLLRAFTSRRTSLTYYGNDANMLGERPMHRAVATRNSQALKFLLKQCNVDINLNMFTVNVFMAKWAFFDHCQRSVVWHAAASGFSEGIRLMYHELYIVRDYLDRPDDMGVSPMHIACRQGHDKVVEMLISLGAKANGEATLGLTPAHFAAFFGHAACLQKMAYHGVDLDTPAIHLHGLRPLHLAALRGQLECVEVLSRSGANQHSLAYAVFKTHEEWWEEGNVDDMEWTELDSPMTPIGMAFLRNHSLVAQRLAHWRSNTEKVSVPHRKQGENHLVRAELPA</sequence>
<feature type="domain" description="Heterokaryon incompatibility" evidence="2">
    <location>
        <begin position="22"/>
        <end position="136"/>
    </location>
</feature>
<dbReference type="Pfam" id="PF00023">
    <property type="entry name" value="Ank"/>
    <property type="match status" value="2"/>
</dbReference>
<dbReference type="Pfam" id="PF12796">
    <property type="entry name" value="Ank_2"/>
    <property type="match status" value="1"/>
</dbReference>
<dbReference type="EMBL" id="WOWK01000046">
    <property type="protein sequence ID" value="KAF0324208.1"/>
    <property type="molecule type" value="Genomic_DNA"/>
</dbReference>
<feature type="repeat" description="ANK" evidence="1">
    <location>
        <begin position="894"/>
        <end position="926"/>
    </location>
</feature>
<evidence type="ECO:0000313" key="4">
    <source>
        <dbReference type="EMBL" id="KAF0324208.1"/>
    </source>
</evidence>
<dbReference type="OrthoDB" id="194358at2759"/>
<keyword evidence="1" id="KW-0040">ANK repeat</keyword>
<evidence type="ECO:0000256" key="1">
    <source>
        <dbReference type="PROSITE-ProRule" id="PRU00023"/>
    </source>
</evidence>
<name>A0A8H3WA67_9PEZI</name>
<feature type="domain" description="DUF8212" evidence="3">
    <location>
        <begin position="259"/>
        <end position="285"/>
    </location>
</feature>
<organism evidence="4 5">
    <name type="scientific">Colletotrichum asianum</name>
    <dbReference type="NCBI Taxonomy" id="702518"/>
    <lineage>
        <taxon>Eukaryota</taxon>
        <taxon>Fungi</taxon>
        <taxon>Dikarya</taxon>
        <taxon>Ascomycota</taxon>
        <taxon>Pezizomycotina</taxon>
        <taxon>Sordariomycetes</taxon>
        <taxon>Hypocreomycetidae</taxon>
        <taxon>Glomerellales</taxon>
        <taxon>Glomerellaceae</taxon>
        <taxon>Colletotrichum</taxon>
        <taxon>Colletotrichum gloeosporioides species complex</taxon>
    </lineage>
</organism>
<dbReference type="Gene3D" id="1.25.40.20">
    <property type="entry name" value="Ankyrin repeat-containing domain"/>
    <property type="match status" value="2"/>
</dbReference>
<gene>
    <name evidence="4" type="ORF">GQ607_008638</name>
</gene>
<dbReference type="Proteomes" id="UP000434172">
    <property type="component" value="Unassembled WGS sequence"/>
</dbReference>
<dbReference type="AlphaFoldDB" id="A0A8H3WA67"/>
<dbReference type="PROSITE" id="PS50088">
    <property type="entry name" value="ANK_REPEAT"/>
    <property type="match status" value="3"/>
</dbReference>
<dbReference type="InterPro" id="IPR010730">
    <property type="entry name" value="HET"/>
</dbReference>
<dbReference type="PANTHER" id="PTHR10622:SF10">
    <property type="entry name" value="HET DOMAIN-CONTAINING PROTEIN"/>
    <property type="match status" value="1"/>
</dbReference>
<evidence type="ECO:0000259" key="3">
    <source>
        <dbReference type="Pfam" id="PF26640"/>
    </source>
</evidence>
<evidence type="ECO:0000313" key="5">
    <source>
        <dbReference type="Proteomes" id="UP000434172"/>
    </source>
</evidence>